<dbReference type="AlphaFoldDB" id="A0A423XIC7"/>
<keyword evidence="9" id="KW-1185">Reference proteome</keyword>
<keyword evidence="3 6" id="KW-1133">Transmembrane helix</keyword>
<evidence type="ECO:0000256" key="4">
    <source>
        <dbReference type="ARBA" id="ARBA00023136"/>
    </source>
</evidence>
<dbReference type="Proteomes" id="UP000285146">
    <property type="component" value="Unassembled WGS sequence"/>
</dbReference>
<feature type="transmembrane region" description="Helical" evidence="6">
    <location>
        <begin position="256"/>
        <end position="273"/>
    </location>
</feature>
<dbReference type="PANTHER" id="PTHR33048">
    <property type="entry name" value="PTH11-LIKE INTEGRAL MEMBRANE PROTEIN (AFU_ORTHOLOGUE AFUA_5G11245)"/>
    <property type="match status" value="1"/>
</dbReference>
<gene>
    <name evidence="8" type="ORF">VPNG_01989</name>
</gene>
<feature type="transmembrane region" description="Helical" evidence="6">
    <location>
        <begin position="185"/>
        <end position="204"/>
    </location>
</feature>
<feature type="transmembrane region" description="Helical" evidence="6">
    <location>
        <begin position="57"/>
        <end position="78"/>
    </location>
</feature>
<feature type="transmembrane region" description="Helical" evidence="6">
    <location>
        <begin position="98"/>
        <end position="121"/>
    </location>
</feature>
<dbReference type="GO" id="GO:0016020">
    <property type="term" value="C:membrane"/>
    <property type="evidence" value="ECO:0007669"/>
    <property type="project" value="UniProtKB-SubCell"/>
</dbReference>
<evidence type="ECO:0000256" key="6">
    <source>
        <dbReference type="SAM" id="Phobius"/>
    </source>
</evidence>
<keyword evidence="4 6" id="KW-0472">Membrane</keyword>
<dbReference type="Pfam" id="PF20684">
    <property type="entry name" value="Fung_rhodopsin"/>
    <property type="match status" value="1"/>
</dbReference>
<evidence type="ECO:0000259" key="7">
    <source>
        <dbReference type="Pfam" id="PF20684"/>
    </source>
</evidence>
<evidence type="ECO:0000313" key="9">
    <source>
        <dbReference type="Proteomes" id="UP000285146"/>
    </source>
</evidence>
<evidence type="ECO:0000256" key="2">
    <source>
        <dbReference type="ARBA" id="ARBA00022692"/>
    </source>
</evidence>
<sequence>MASGLSTEDIAYMEAHASDNRVANIIVCCAFCAGLSLLFIILRMWSRRLNGTKLHACDWMVISAWFFYIPLLGCFIGTIPSGGGRHVILLTDARMFAIMMLCNEIFYCIVMSLIKFSLLTMYGSIFPQRRYRWALWATAFFALTWGIWGSLTSIMECIPLKAMWDTSVKNARCIDKFGTLVVVGGAQNILLDFIILTLPIPMVLRLHMSTQQKRMLIFTFAMGGSATIVSIIRQVYAGKFSQTSDPTWDDIPPAMVSVSELMVGFLASSIPTYRPLWRHIFSQGNGNELLRGTGSSALTLPPNLGGQWVGNEKTQIQQPAGAVLYRAVTRNEFVETTVSEDVELSAQAMLRENRNDGWTSVSRHGSEDSLQEMV</sequence>
<evidence type="ECO:0000256" key="1">
    <source>
        <dbReference type="ARBA" id="ARBA00004141"/>
    </source>
</evidence>
<dbReference type="PANTHER" id="PTHR33048:SF8">
    <property type="entry name" value="INTEGRAL MEMBRANE PROTEIN-RELATED"/>
    <property type="match status" value="1"/>
</dbReference>
<reference evidence="8 9" key="1">
    <citation type="submission" date="2015-09" db="EMBL/GenBank/DDBJ databases">
        <title>Host preference determinants of Valsa canker pathogens revealed by comparative genomics.</title>
        <authorList>
            <person name="Yin Z."/>
            <person name="Huang L."/>
        </authorList>
    </citation>
    <scope>NUCLEOTIDE SEQUENCE [LARGE SCALE GENOMIC DNA]</scope>
    <source>
        <strain evidence="8 9">SXYLt</strain>
    </source>
</reference>
<feature type="domain" description="Rhodopsin" evidence="7">
    <location>
        <begin position="42"/>
        <end position="278"/>
    </location>
</feature>
<feature type="transmembrane region" description="Helical" evidence="6">
    <location>
        <begin position="22"/>
        <end position="45"/>
    </location>
</feature>
<feature type="transmembrane region" description="Helical" evidence="6">
    <location>
        <begin position="216"/>
        <end position="236"/>
    </location>
</feature>
<comment type="caution">
    <text evidence="8">The sequence shown here is derived from an EMBL/GenBank/DDBJ whole genome shotgun (WGS) entry which is preliminary data.</text>
</comment>
<evidence type="ECO:0000256" key="3">
    <source>
        <dbReference type="ARBA" id="ARBA00022989"/>
    </source>
</evidence>
<accession>A0A423XIC7</accession>
<evidence type="ECO:0000313" key="8">
    <source>
        <dbReference type="EMBL" id="ROW16125.1"/>
    </source>
</evidence>
<dbReference type="InterPro" id="IPR049326">
    <property type="entry name" value="Rhodopsin_dom_fungi"/>
</dbReference>
<keyword evidence="2 6" id="KW-0812">Transmembrane</keyword>
<dbReference type="InterPro" id="IPR052337">
    <property type="entry name" value="SAT4-like"/>
</dbReference>
<protein>
    <recommendedName>
        <fullName evidence="7">Rhodopsin domain-containing protein</fullName>
    </recommendedName>
</protein>
<name>A0A423XIC7_9PEZI</name>
<dbReference type="EMBL" id="LKEB01000006">
    <property type="protein sequence ID" value="ROW16125.1"/>
    <property type="molecule type" value="Genomic_DNA"/>
</dbReference>
<organism evidence="8 9">
    <name type="scientific">Cytospora leucostoma</name>
    <dbReference type="NCBI Taxonomy" id="1230097"/>
    <lineage>
        <taxon>Eukaryota</taxon>
        <taxon>Fungi</taxon>
        <taxon>Dikarya</taxon>
        <taxon>Ascomycota</taxon>
        <taxon>Pezizomycotina</taxon>
        <taxon>Sordariomycetes</taxon>
        <taxon>Sordariomycetidae</taxon>
        <taxon>Diaporthales</taxon>
        <taxon>Cytosporaceae</taxon>
        <taxon>Cytospora</taxon>
    </lineage>
</organism>
<comment type="similarity">
    <text evidence="5">Belongs to the SAT4 family.</text>
</comment>
<dbReference type="OrthoDB" id="5278984at2759"/>
<feature type="transmembrane region" description="Helical" evidence="6">
    <location>
        <begin position="133"/>
        <end position="155"/>
    </location>
</feature>
<evidence type="ECO:0000256" key="5">
    <source>
        <dbReference type="ARBA" id="ARBA00038359"/>
    </source>
</evidence>
<comment type="subcellular location">
    <subcellularLocation>
        <location evidence="1">Membrane</location>
        <topology evidence="1">Multi-pass membrane protein</topology>
    </subcellularLocation>
</comment>
<proteinExistence type="inferred from homology"/>
<dbReference type="InParanoid" id="A0A423XIC7"/>